<dbReference type="PANTHER" id="PTHR11654">
    <property type="entry name" value="OLIGOPEPTIDE TRANSPORTER-RELATED"/>
    <property type="match status" value="1"/>
</dbReference>
<sequence length="712" mass="76800">LIPGPSLFASQIASLLQPSSRLVRPGTALSLASLKSRPESQQGASSTMGEFPHVSIYALVATRLSVSTGRHRCSLCQNKCLLMNDIDTSTTLTGRNPVGDVHAHDGDAVEAVIGDAKEVQQVQLAGTKEERETFHGLILPTAEEKSTLRRVAGKMPASCYYLCAVEFAERASYYGCNQVYKNFIRAPLPPDGPGTGAAGSLSSKYGAGALGMGSSTASAMTEAFKFLSYALPIFFGWLADTKYGRFKMICWGVAICGVAHIIMIISALPPVLQSGKAIGPFAFSLYLLSVGAAQFKPNISPTVMDQSPHKVAHVITDKKGEKVIVDPEESINSVMLWFYLLVNVGAATGIATTYLAKGVGYWAAYLIPTILYLMLPPLLWYLNSRLVKQPPGGSDLGNVFKVLGDILTHGGLKSIGKKGFWEAGKPSVRLAAGSTKKYGYDDVFVDDVRRTFQACGIFIFQPIFQINDTGLGAAGNALTAGMENSGMPNDLLDNLNSVAIIFTVPLLNHVIYPLLRRFNIHWGPISRMTFGFLLATFGSVGYSVLQYRVYQTSPCGYNATTCADIVPEGTNPLSSVKIELYSIPVILGACSEVFINVTAYGIAYSRSPKNMKGLVASINLFMTAIQAIIGLATAPAVRDPYLIWCFAGPTIAGFVLAIIFYVTFRHIDKEEFVINTDFGDMKRDSDVDSDLERAHRQQPMLAEEKGVGKTGS</sequence>
<feature type="transmembrane region" description="Helical" evidence="7">
    <location>
        <begin position="525"/>
        <end position="545"/>
    </location>
</feature>
<evidence type="ECO:0000256" key="6">
    <source>
        <dbReference type="SAM" id="MobiDB-lite"/>
    </source>
</evidence>
<evidence type="ECO:0000256" key="7">
    <source>
        <dbReference type="SAM" id="Phobius"/>
    </source>
</evidence>
<dbReference type="Gene3D" id="1.20.1250.20">
    <property type="entry name" value="MFS general substrate transporter like domains"/>
    <property type="match status" value="1"/>
</dbReference>
<evidence type="ECO:0000256" key="3">
    <source>
        <dbReference type="ARBA" id="ARBA00022692"/>
    </source>
</evidence>
<protein>
    <submittedName>
        <fullName evidence="8">H+/oligopeptide symporter</fullName>
    </submittedName>
</protein>
<feature type="compositionally biased region" description="Basic and acidic residues" evidence="6">
    <location>
        <begin position="702"/>
        <end position="712"/>
    </location>
</feature>
<comment type="similarity">
    <text evidence="2">Belongs to the major facilitator superfamily. Proton-dependent oligopeptide transporter (POT/PTR) (TC 2.A.17) family.</text>
</comment>
<dbReference type="SUPFAM" id="SSF103473">
    <property type="entry name" value="MFS general substrate transporter"/>
    <property type="match status" value="1"/>
</dbReference>
<feature type="transmembrane region" description="Helical" evidence="7">
    <location>
        <begin position="614"/>
        <end position="635"/>
    </location>
</feature>
<feature type="transmembrane region" description="Helical" evidence="7">
    <location>
        <begin position="581"/>
        <end position="602"/>
    </location>
</feature>
<organism evidence="8 9">
    <name type="scientific">Apiospora marii</name>
    <dbReference type="NCBI Taxonomy" id="335849"/>
    <lineage>
        <taxon>Eukaryota</taxon>
        <taxon>Fungi</taxon>
        <taxon>Dikarya</taxon>
        <taxon>Ascomycota</taxon>
        <taxon>Pezizomycotina</taxon>
        <taxon>Sordariomycetes</taxon>
        <taxon>Xylariomycetidae</taxon>
        <taxon>Amphisphaeriales</taxon>
        <taxon>Apiosporaceae</taxon>
        <taxon>Apiospora</taxon>
    </lineage>
</organism>
<accession>A0ABR1RZN7</accession>
<feature type="transmembrane region" description="Helical" evidence="7">
    <location>
        <begin position="641"/>
        <end position="664"/>
    </location>
</feature>
<comment type="subcellular location">
    <subcellularLocation>
        <location evidence="1">Membrane</location>
        <topology evidence="1">Multi-pass membrane protein</topology>
    </subcellularLocation>
</comment>
<evidence type="ECO:0000313" key="9">
    <source>
        <dbReference type="Proteomes" id="UP001396898"/>
    </source>
</evidence>
<keyword evidence="4 7" id="KW-1133">Transmembrane helix</keyword>
<keyword evidence="5 7" id="KW-0472">Membrane</keyword>
<proteinExistence type="inferred from homology"/>
<evidence type="ECO:0000256" key="4">
    <source>
        <dbReference type="ARBA" id="ARBA00022989"/>
    </source>
</evidence>
<feature type="transmembrane region" description="Helical" evidence="7">
    <location>
        <begin position="223"/>
        <end position="239"/>
    </location>
</feature>
<name>A0ABR1RZN7_9PEZI</name>
<comment type="caution">
    <text evidence="8">The sequence shown here is derived from an EMBL/GenBank/DDBJ whole genome shotgun (WGS) entry which is preliminary data.</text>
</comment>
<gene>
    <name evidence="8" type="ORF">PG991_006625</name>
</gene>
<feature type="transmembrane region" description="Helical" evidence="7">
    <location>
        <begin position="362"/>
        <end position="382"/>
    </location>
</feature>
<evidence type="ECO:0000256" key="1">
    <source>
        <dbReference type="ARBA" id="ARBA00004141"/>
    </source>
</evidence>
<feature type="region of interest" description="Disordered" evidence="6">
    <location>
        <begin position="688"/>
        <end position="712"/>
    </location>
</feature>
<dbReference type="EMBL" id="JAQQWI010000008">
    <property type="protein sequence ID" value="KAK8023386.1"/>
    <property type="molecule type" value="Genomic_DNA"/>
</dbReference>
<feature type="non-terminal residue" evidence="8">
    <location>
        <position position="1"/>
    </location>
</feature>
<feature type="transmembrane region" description="Helical" evidence="7">
    <location>
        <begin position="251"/>
        <end position="271"/>
    </location>
</feature>
<feature type="transmembrane region" description="Helical" evidence="7">
    <location>
        <begin position="336"/>
        <end position="356"/>
    </location>
</feature>
<reference evidence="8 9" key="1">
    <citation type="submission" date="2023-01" db="EMBL/GenBank/DDBJ databases">
        <title>Analysis of 21 Apiospora genomes using comparative genomics revels a genus with tremendous synthesis potential of carbohydrate active enzymes and secondary metabolites.</title>
        <authorList>
            <person name="Sorensen T."/>
        </authorList>
    </citation>
    <scope>NUCLEOTIDE SEQUENCE [LARGE SCALE GENOMIC DNA]</scope>
    <source>
        <strain evidence="8 9">CBS 20057</strain>
    </source>
</reference>
<evidence type="ECO:0000256" key="5">
    <source>
        <dbReference type="ARBA" id="ARBA00023136"/>
    </source>
</evidence>
<dbReference type="InterPro" id="IPR000109">
    <property type="entry name" value="POT_fam"/>
</dbReference>
<keyword evidence="3 7" id="KW-0812">Transmembrane</keyword>
<evidence type="ECO:0000313" key="8">
    <source>
        <dbReference type="EMBL" id="KAK8023386.1"/>
    </source>
</evidence>
<keyword evidence="9" id="KW-1185">Reference proteome</keyword>
<dbReference type="Proteomes" id="UP001396898">
    <property type="component" value="Unassembled WGS sequence"/>
</dbReference>
<evidence type="ECO:0000256" key="2">
    <source>
        <dbReference type="ARBA" id="ARBA00005982"/>
    </source>
</evidence>
<dbReference type="Pfam" id="PF00854">
    <property type="entry name" value="PTR2"/>
    <property type="match status" value="1"/>
</dbReference>
<dbReference type="InterPro" id="IPR036259">
    <property type="entry name" value="MFS_trans_sf"/>
</dbReference>